<keyword evidence="7 11" id="KW-0408">Iron</keyword>
<dbReference type="PANTHER" id="PTHR24286">
    <property type="entry name" value="CYTOCHROME P450 26"/>
    <property type="match status" value="1"/>
</dbReference>
<keyword evidence="6" id="KW-0276">Fatty acid metabolism</keyword>
<evidence type="ECO:0000256" key="12">
    <source>
        <dbReference type="SAM" id="MobiDB-lite"/>
    </source>
</evidence>
<dbReference type="SUPFAM" id="SSF48264">
    <property type="entry name" value="Cytochrome P450"/>
    <property type="match status" value="1"/>
</dbReference>
<evidence type="ECO:0000256" key="1">
    <source>
        <dbReference type="ARBA" id="ARBA00010617"/>
    </source>
</evidence>
<dbReference type="AlphaFoldDB" id="A0AA88X253"/>
<proteinExistence type="inferred from homology"/>
<evidence type="ECO:0000256" key="6">
    <source>
        <dbReference type="ARBA" id="ARBA00022832"/>
    </source>
</evidence>
<evidence type="ECO:0000256" key="2">
    <source>
        <dbReference type="ARBA" id="ARBA00022516"/>
    </source>
</evidence>
<evidence type="ECO:0000313" key="13">
    <source>
        <dbReference type="EMBL" id="KAK3038167.1"/>
    </source>
</evidence>
<dbReference type="GO" id="GO:0004497">
    <property type="term" value="F:monooxygenase activity"/>
    <property type="evidence" value="ECO:0007669"/>
    <property type="project" value="InterPro"/>
</dbReference>
<feature type="binding site" description="axial binding residue" evidence="11">
    <location>
        <position position="479"/>
    </location>
    <ligand>
        <name>heme</name>
        <dbReference type="ChEBI" id="CHEBI:30413"/>
    </ligand>
    <ligandPart>
        <name>Fe</name>
        <dbReference type="ChEBI" id="CHEBI:18248"/>
    </ligandPart>
</feature>
<name>A0AA88X253_9ASTE</name>
<dbReference type="InterPro" id="IPR001128">
    <property type="entry name" value="Cyt_P450"/>
</dbReference>
<evidence type="ECO:0000256" key="8">
    <source>
        <dbReference type="ARBA" id="ARBA00023098"/>
    </source>
</evidence>
<evidence type="ECO:0000256" key="10">
    <source>
        <dbReference type="ARBA" id="ARBA00023239"/>
    </source>
</evidence>
<evidence type="ECO:0008006" key="15">
    <source>
        <dbReference type="Google" id="ProtNLM"/>
    </source>
</evidence>
<dbReference type="GO" id="GO:0016125">
    <property type="term" value="P:sterol metabolic process"/>
    <property type="evidence" value="ECO:0007669"/>
    <property type="project" value="TreeGrafter"/>
</dbReference>
<feature type="region of interest" description="Disordered" evidence="12">
    <location>
        <begin position="39"/>
        <end position="58"/>
    </location>
</feature>
<dbReference type="InterPro" id="IPR002403">
    <property type="entry name" value="Cyt_P450_E_grp-IV"/>
</dbReference>
<organism evidence="13 14">
    <name type="scientific">Escallonia herrerae</name>
    <dbReference type="NCBI Taxonomy" id="1293975"/>
    <lineage>
        <taxon>Eukaryota</taxon>
        <taxon>Viridiplantae</taxon>
        <taxon>Streptophyta</taxon>
        <taxon>Embryophyta</taxon>
        <taxon>Tracheophyta</taxon>
        <taxon>Spermatophyta</taxon>
        <taxon>Magnoliopsida</taxon>
        <taxon>eudicotyledons</taxon>
        <taxon>Gunneridae</taxon>
        <taxon>Pentapetalae</taxon>
        <taxon>asterids</taxon>
        <taxon>campanulids</taxon>
        <taxon>Escalloniales</taxon>
        <taxon>Escalloniaceae</taxon>
        <taxon>Escallonia</taxon>
    </lineage>
</organism>
<keyword evidence="2" id="KW-0444">Lipid biosynthesis</keyword>
<dbReference type="Pfam" id="PF00067">
    <property type="entry name" value="p450"/>
    <property type="match status" value="1"/>
</dbReference>
<keyword evidence="3 11" id="KW-0349">Heme</keyword>
<keyword evidence="5" id="KW-0925">Oxylipin biosynthesis</keyword>
<keyword evidence="9" id="KW-0275">Fatty acid biosynthesis</keyword>
<dbReference type="FunFam" id="1.10.630.10:FF:000024">
    <property type="entry name" value="Allene oxide synthase, chloroplastic"/>
    <property type="match status" value="1"/>
</dbReference>
<sequence length="526" mass="58721">MALSSPANFLPSLQLQFPSQRSSKTCSYRLAVRPITASVSEKPSVPPPPAAAAPPQKTKLPVRKIPGDCGLPFIGSIKDRQDYFYNQGRDEYFKSRAQKYQSTVFRANMPPGNFISSNPNVVVLLDGKSFPVLFDLSKVEKKDLFTGTYMPSTELTGGYRVLSYLDPSEPSHGKLKRLVFFLLKARRDHVIPEFHASYTELFDTLEGQLASKGKASFGEANEQAAFNFLARSLYGANPTDTKLGSDGPKLIGKWVLMQLSPLLVLGLPKLIEELVIHSFRLPPILIKKDYQKLYDFFYQSSTSTLEEAERIGISKEEACHNLLFTTCFNSFGGMKIFFPNMLKWIGRAGAKLHTELAQEIRSAVKSNGGEVTMAAMEQMPLMKSVVYESLRIEPPVASQYGRAKRDFIIESHDAAFEVKEGELLFGYQPFATKDPKIFDRPEEFVPSRFVGEESEGKLRHVLWSNGPETESPTEGNKQCAGKDFVVLASRLLVVELFLRYDSFEIEVGKSPLGVAVTLTSLKRATF</sequence>
<comment type="similarity">
    <text evidence="1">Belongs to the cytochrome P450 family.</text>
</comment>
<dbReference type="GO" id="GO:0031408">
    <property type="term" value="P:oxylipin biosynthetic process"/>
    <property type="evidence" value="ECO:0007669"/>
    <property type="project" value="UniProtKB-KW"/>
</dbReference>
<dbReference type="CDD" id="cd11071">
    <property type="entry name" value="CYP74"/>
    <property type="match status" value="1"/>
</dbReference>
<dbReference type="GO" id="GO:0020037">
    <property type="term" value="F:heme binding"/>
    <property type="evidence" value="ECO:0007669"/>
    <property type="project" value="InterPro"/>
</dbReference>
<evidence type="ECO:0000256" key="9">
    <source>
        <dbReference type="ARBA" id="ARBA00023160"/>
    </source>
</evidence>
<dbReference type="GO" id="GO:0005506">
    <property type="term" value="F:iron ion binding"/>
    <property type="evidence" value="ECO:0007669"/>
    <property type="project" value="InterPro"/>
</dbReference>
<evidence type="ECO:0000256" key="11">
    <source>
        <dbReference type="PIRSR" id="PIRSR602403-1"/>
    </source>
</evidence>
<keyword evidence="8" id="KW-0443">Lipid metabolism</keyword>
<dbReference type="GO" id="GO:0016705">
    <property type="term" value="F:oxidoreductase activity, acting on paired donors, with incorporation or reduction of molecular oxygen"/>
    <property type="evidence" value="ECO:0007669"/>
    <property type="project" value="InterPro"/>
</dbReference>
<dbReference type="EMBL" id="JAVXUP010000104">
    <property type="protein sequence ID" value="KAK3038167.1"/>
    <property type="molecule type" value="Genomic_DNA"/>
</dbReference>
<reference evidence="13" key="1">
    <citation type="submission" date="2022-12" db="EMBL/GenBank/DDBJ databases">
        <title>Draft genome assemblies for two species of Escallonia (Escalloniales).</title>
        <authorList>
            <person name="Chanderbali A."/>
            <person name="Dervinis C."/>
            <person name="Anghel I."/>
            <person name="Soltis D."/>
            <person name="Soltis P."/>
            <person name="Zapata F."/>
        </authorList>
    </citation>
    <scope>NUCLEOTIDE SEQUENCE</scope>
    <source>
        <strain evidence="13">UCBG64.0493</strain>
        <tissue evidence="13">Leaf</tissue>
    </source>
</reference>
<keyword evidence="4 11" id="KW-0479">Metal-binding</keyword>
<evidence type="ECO:0000256" key="5">
    <source>
        <dbReference type="ARBA" id="ARBA00022767"/>
    </source>
</evidence>
<keyword evidence="14" id="KW-1185">Reference proteome</keyword>
<dbReference type="InterPro" id="IPR036396">
    <property type="entry name" value="Cyt_P450_sf"/>
</dbReference>
<evidence type="ECO:0000313" key="14">
    <source>
        <dbReference type="Proteomes" id="UP001188597"/>
    </source>
</evidence>
<dbReference type="GO" id="GO:0009695">
    <property type="term" value="P:jasmonic acid biosynthetic process"/>
    <property type="evidence" value="ECO:0007669"/>
    <property type="project" value="TreeGrafter"/>
</dbReference>
<dbReference type="PANTHER" id="PTHR24286:SF255">
    <property type="entry name" value="ALLENE OXIDE SYNTHASE, CHLOROPLASTIC"/>
    <property type="match status" value="1"/>
</dbReference>
<dbReference type="Proteomes" id="UP001188597">
    <property type="component" value="Unassembled WGS sequence"/>
</dbReference>
<keyword evidence="10" id="KW-0456">Lyase</keyword>
<comment type="caution">
    <text evidence="13">The sequence shown here is derived from an EMBL/GenBank/DDBJ whole genome shotgun (WGS) entry which is preliminary data.</text>
</comment>
<gene>
    <name evidence="13" type="ORF">RJ639_029621</name>
</gene>
<dbReference type="GO" id="GO:0009941">
    <property type="term" value="C:chloroplast envelope"/>
    <property type="evidence" value="ECO:0007669"/>
    <property type="project" value="TreeGrafter"/>
</dbReference>
<accession>A0AA88X253</accession>
<dbReference type="PRINTS" id="PR00465">
    <property type="entry name" value="EP450IV"/>
</dbReference>
<protein>
    <recommendedName>
        <fullName evidence="15">Allene oxide synthase</fullName>
    </recommendedName>
</protein>
<dbReference type="GO" id="GO:0009535">
    <property type="term" value="C:chloroplast thylakoid membrane"/>
    <property type="evidence" value="ECO:0007669"/>
    <property type="project" value="TreeGrafter"/>
</dbReference>
<dbReference type="Gene3D" id="1.10.630.10">
    <property type="entry name" value="Cytochrome P450"/>
    <property type="match status" value="1"/>
</dbReference>
<evidence type="ECO:0000256" key="7">
    <source>
        <dbReference type="ARBA" id="ARBA00023004"/>
    </source>
</evidence>
<comment type="cofactor">
    <cofactor evidence="11">
        <name>heme</name>
        <dbReference type="ChEBI" id="CHEBI:30413"/>
    </cofactor>
</comment>
<evidence type="ECO:0000256" key="3">
    <source>
        <dbReference type="ARBA" id="ARBA00022617"/>
    </source>
</evidence>
<evidence type="ECO:0000256" key="4">
    <source>
        <dbReference type="ARBA" id="ARBA00022723"/>
    </source>
</evidence>
<dbReference type="GO" id="GO:0016829">
    <property type="term" value="F:lyase activity"/>
    <property type="evidence" value="ECO:0007669"/>
    <property type="project" value="UniProtKB-KW"/>
</dbReference>